<dbReference type="Proteomes" id="UP001056120">
    <property type="component" value="Linkage Group LG11"/>
</dbReference>
<gene>
    <name evidence="1" type="ORF">L1987_34066</name>
</gene>
<accession>A0ACB9HSI7</accession>
<name>A0ACB9HSI7_9ASTR</name>
<reference evidence="2" key="1">
    <citation type="journal article" date="2022" name="Mol. Ecol. Resour.">
        <title>The genomes of chicory, endive, great burdock and yacon provide insights into Asteraceae palaeo-polyploidization history and plant inulin production.</title>
        <authorList>
            <person name="Fan W."/>
            <person name="Wang S."/>
            <person name="Wang H."/>
            <person name="Wang A."/>
            <person name="Jiang F."/>
            <person name="Liu H."/>
            <person name="Zhao H."/>
            <person name="Xu D."/>
            <person name="Zhang Y."/>
        </authorList>
    </citation>
    <scope>NUCLEOTIDE SEQUENCE [LARGE SCALE GENOMIC DNA]</scope>
    <source>
        <strain evidence="2">cv. Yunnan</strain>
    </source>
</reference>
<proteinExistence type="predicted"/>
<sequence>MRIITIDVKLDTFPSTLLYSLSMSQLAHYQTGGTALVLVWKDEACSQYVIDTDNKGQVPIQQPVDSLWISIDALMILVVLELQDNGQLVTSDDPPVVLGCLNATFIQEFTSVYADLMDDNTRVHNGSKQNFIEAYFTESEMKWAVFRPMIKVS</sequence>
<keyword evidence="2" id="KW-1185">Reference proteome</keyword>
<protein>
    <submittedName>
        <fullName evidence="1">Uncharacterized protein</fullName>
    </submittedName>
</protein>
<evidence type="ECO:0000313" key="1">
    <source>
        <dbReference type="EMBL" id="KAI3798787.1"/>
    </source>
</evidence>
<comment type="caution">
    <text evidence="1">The sequence shown here is derived from an EMBL/GenBank/DDBJ whole genome shotgun (WGS) entry which is preliminary data.</text>
</comment>
<evidence type="ECO:0000313" key="2">
    <source>
        <dbReference type="Proteomes" id="UP001056120"/>
    </source>
</evidence>
<reference evidence="1 2" key="2">
    <citation type="journal article" date="2022" name="Mol. Ecol. Resour.">
        <title>The genomes of chicory, endive, great burdock and yacon provide insights into Asteraceae paleo-polyploidization history and plant inulin production.</title>
        <authorList>
            <person name="Fan W."/>
            <person name="Wang S."/>
            <person name="Wang H."/>
            <person name="Wang A."/>
            <person name="Jiang F."/>
            <person name="Liu H."/>
            <person name="Zhao H."/>
            <person name="Xu D."/>
            <person name="Zhang Y."/>
        </authorList>
    </citation>
    <scope>NUCLEOTIDE SEQUENCE [LARGE SCALE GENOMIC DNA]</scope>
    <source>
        <strain evidence="2">cv. Yunnan</strain>
        <tissue evidence="1">Leaves</tissue>
    </source>
</reference>
<organism evidence="1 2">
    <name type="scientific">Smallanthus sonchifolius</name>
    <dbReference type="NCBI Taxonomy" id="185202"/>
    <lineage>
        <taxon>Eukaryota</taxon>
        <taxon>Viridiplantae</taxon>
        <taxon>Streptophyta</taxon>
        <taxon>Embryophyta</taxon>
        <taxon>Tracheophyta</taxon>
        <taxon>Spermatophyta</taxon>
        <taxon>Magnoliopsida</taxon>
        <taxon>eudicotyledons</taxon>
        <taxon>Gunneridae</taxon>
        <taxon>Pentapetalae</taxon>
        <taxon>asterids</taxon>
        <taxon>campanulids</taxon>
        <taxon>Asterales</taxon>
        <taxon>Asteraceae</taxon>
        <taxon>Asteroideae</taxon>
        <taxon>Heliantheae alliance</taxon>
        <taxon>Millerieae</taxon>
        <taxon>Smallanthus</taxon>
    </lineage>
</organism>
<dbReference type="EMBL" id="CM042028">
    <property type="protein sequence ID" value="KAI3798787.1"/>
    <property type="molecule type" value="Genomic_DNA"/>
</dbReference>